<dbReference type="InterPro" id="IPR006089">
    <property type="entry name" value="Acyl-CoA_DH_CS"/>
</dbReference>
<comment type="similarity">
    <text evidence="2 6">Belongs to the acyl-CoA dehydrogenase family.</text>
</comment>
<dbReference type="GO" id="GO:0050660">
    <property type="term" value="F:flavin adenine dinucleotide binding"/>
    <property type="evidence" value="ECO:0007669"/>
    <property type="project" value="InterPro"/>
</dbReference>
<dbReference type="EC" id="1.3.99.-" evidence="10"/>
<evidence type="ECO:0000256" key="2">
    <source>
        <dbReference type="ARBA" id="ARBA00009347"/>
    </source>
</evidence>
<dbReference type="PROSITE" id="PS00072">
    <property type="entry name" value="ACYL_COA_DH_1"/>
    <property type="match status" value="1"/>
</dbReference>
<protein>
    <submittedName>
        <fullName evidence="10">Acyl-CoA dehydrogenase</fullName>
        <ecNumber evidence="10">1.3.99.-</ecNumber>
    </submittedName>
</protein>
<keyword evidence="5 6" id="KW-0560">Oxidoreductase</keyword>
<accession>A0A212LN92</accession>
<sequence>MIMVDMSLTPEQQRIQQLAREFTAQHILPVDREWDEKGEFHEFILEEVKKAGLNCMAVPQEYGGPGYDAVTQSLVAEEWGYGCAAFATTLGGNGLSSYPLAIAGTDEQKKLYYGRLVNGGMGGFALTEPGAGSDAGACATIAKLDGDEWVINGTKCFATTCGYADIMVIFASTDPGKGVKGLSAFIVEKEREGVVVGAVEHKMGIRSSNTVELLLKNVRVPKSHLLGKEGEGMKLAMKTLDMARPIVASLAVGVGRRALDEAIKYAKEYLDINGKPIGQHQAVAFKLADMATQVEAARQLVRNALRLKDAGVPYTKEAAMAKTFATDAAMRVTADAVELMGQYGYSRDSVVEKLMRDAKVTQIYEGTNQVQRIVISGILLNS</sequence>
<evidence type="ECO:0000256" key="4">
    <source>
        <dbReference type="ARBA" id="ARBA00022827"/>
    </source>
</evidence>
<dbReference type="InterPro" id="IPR037069">
    <property type="entry name" value="AcylCoA_DH/ox_N_sf"/>
</dbReference>
<comment type="cofactor">
    <cofactor evidence="1 6">
        <name>FAD</name>
        <dbReference type="ChEBI" id="CHEBI:57692"/>
    </cofactor>
</comment>
<dbReference type="Gene3D" id="1.10.540.10">
    <property type="entry name" value="Acyl-CoA dehydrogenase/oxidase, N-terminal domain"/>
    <property type="match status" value="1"/>
</dbReference>
<dbReference type="SUPFAM" id="SSF47203">
    <property type="entry name" value="Acyl-CoA dehydrogenase C-terminal domain-like"/>
    <property type="match status" value="1"/>
</dbReference>
<dbReference type="PANTHER" id="PTHR43884:SF12">
    <property type="entry name" value="ISOVALERYL-COA DEHYDROGENASE, MITOCHONDRIAL-RELATED"/>
    <property type="match status" value="1"/>
</dbReference>
<dbReference type="Pfam" id="PF02770">
    <property type="entry name" value="Acyl-CoA_dh_M"/>
    <property type="match status" value="1"/>
</dbReference>
<dbReference type="InterPro" id="IPR046373">
    <property type="entry name" value="Acyl-CoA_Oxase/DH_mid-dom_sf"/>
</dbReference>
<organism evidence="10">
    <name type="scientific">uncultured Sporomusa sp</name>
    <dbReference type="NCBI Taxonomy" id="307249"/>
    <lineage>
        <taxon>Bacteria</taxon>
        <taxon>Bacillati</taxon>
        <taxon>Bacillota</taxon>
        <taxon>Negativicutes</taxon>
        <taxon>Selenomonadales</taxon>
        <taxon>Sporomusaceae</taxon>
        <taxon>Sporomusa</taxon>
        <taxon>environmental samples</taxon>
    </lineage>
</organism>
<evidence type="ECO:0000259" key="8">
    <source>
        <dbReference type="Pfam" id="PF02770"/>
    </source>
</evidence>
<name>A0A212LN92_9FIRM</name>
<feature type="domain" description="Acyl-CoA dehydrogenase/oxidase C-terminal" evidence="7">
    <location>
        <begin position="230"/>
        <end position="376"/>
    </location>
</feature>
<keyword evidence="3 6" id="KW-0285">Flavoprotein</keyword>
<evidence type="ECO:0000256" key="3">
    <source>
        <dbReference type="ARBA" id="ARBA00022630"/>
    </source>
</evidence>
<feature type="domain" description="Acyl-CoA oxidase/dehydrogenase middle" evidence="8">
    <location>
        <begin position="123"/>
        <end position="218"/>
    </location>
</feature>
<dbReference type="AlphaFoldDB" id="A0A212LN92"/>
<dbReference type="Gene3D" id="1.20.140.10">
    <property type="entry name" value="Butyryl-CoA Dehydrogenase, subunit A, domain 3"/>
    <property type="match status" value="1"/>
</dbReference>
<dbReference type="Pfam" id="PF00441">
    <property type="entry name" value="Acyl-CoA_dh_1"/>
    <property type="match status" value="1"/>
</dbReference>
<feature type="domain" description="Acyl-CoA dehydrogenase/oxidase N-terminal" evidence="9">
    <location>
        <begin position="9"/>
        <end position="119"/>
    </location>
</feature>
<gene>
    <name evidence="10" type="primary">acdA</name>
    <name evidence="10" type="ORF">KL86SPO_20349</name>
</gene>
<evidence type="ECO:0000259" key="7">
    <source>
        <dbReference type="Pfam" id="PF00441"/>
    </source>
</evidence>
<keyword evidence="4 6" id="KW-0274">FAD</keyword>
<dbReference type="InterPro" id="IPR006091">
    <property type="entry name" value="Acyl-CoA_Oxase/DH_mid-dom"/>
</dbReference>
<dbReference type="InterPro" id="IPR009100">
    <property type="entry name" value="AcylCoA_DH/oxidase_NM_dom_sf"/>
</dbReference>
<dbReference type="PANTHER" id="PTHR43884">
    <property type="entry name" value="ACYL-COA DEHYDROGENASE"/>
    <property type="match status" value="1"/>
</dbReference>
<evidence type="ECO:0000259" key="9">
    <source>
        <dbReference type="Pfam" id="PF02771"/>
    </source>
</evidence>
<dbReference type="FunFam" id="2.40.110.10:FF:000009">
    <property type="entry name" value="Acyl-CoA dehydrogenase"/>
    <property type="match status" value="1"/>
</dbReference>
<dbReference type="Gene3D" id="2.40.110.10">
    <property type="entry name" value="Butyryl-CoA Dehydrogenase, subunit A, domain 2"/>
    <property type="match status" value="1"/>
</dbReference>
<evidence type="ECO:0000256" key="1">
    <source>
        <dbReference type="ARBA" id="ARBA00001974"/>
    </source>
</evidence>
<dbReference type="GO" id="GO:0003995">
    <property type="term" value="F:acyl-CoA dehydrogenase activity"/>
    <property type="evidence" value="ECO:0007669"/>
    <property type="project" value="InterPro"/>
</dbReference>
<proteinExistence type="inferred from homology"/>
<dbReference type="EMBL" id="FMJE01000002">
    <property type="protein sequence ID" value="SCM79002.1"/>
    <property type="molecule type" value="Genomic_DNA"/>
</dbReference>
<dbReference type="PIRSF" id="PIRSF016578">
    <property type="entry name" value="HsaA"/>
    <property type="match status" value="1"/>
</dbReference>
<dbReference type="Pfam" id="PF02771">
    <property type="entry name" value="Acyl-CoA_dh_N"/>
    <property type="match status" value="1"/>
</dbReference>
<dbReference type="SUPFAM" id="SSF56645">
    <property type="entry name" value="Acyl-CoA dehydrogenase NM domain-like"/>
    <property type="match status" value="1"/>
</dbReference>
<evidence type="ECO:0000256" key="5">
    <source>
        <dbReference type="ARBA" id="ARBA00023002"/>
    </source>
</evidence>
<dbReference type="FunFam" id="1.20.140.10:FF:000004">
    <property type="entry name" value="Acyl-CoA dehydrogenase FadE25"/>
    <property type="match status" value="1"/>
</dbReference>
<evidence type="ECO:0000256" key="6">
    <source>
        <dbReference type="RuleBase" id="RU362125"/>
    </source>
</evidence>
<dbReference type="InterPro" id="IPR036250">
    <property type="entry name" value="AcylCo_DH-like_C"/>
</dbReference>
<dbReference type="InterPro" id="IPR009075">
    <property type="entry name" value="AcylCo_DH/oxidase_C"/>
</dbReference>
<dbReference type="InterPro" id="IPR013786">
    <property type="entry name" value="AcylCoA_DH/ox_N"/>
</dbReference>
<evidence type="ECO:0000313" key="10">
    <source>
        <dbReference type="EMBL" id="SCM79002.1"/>
    </source>
</evidence>
<reference evidence="10" key="1">
    <citation type="submission" date="2016-08" db="EMBL/GenBank/DDBJ databases">
        <authorList>
            <person name="Seilhamer J.J."/>
        </authorList>
    </citation>
    <scope>NUCLEOTIDE SEQUENCE</scope>
    <source>
        <strain evidence="10">86</strain>
    </source>
</reference>